<dbReference type="EMBL" id="QGGP01000001">
    <property type="protein sequence ID" value="PWK20613.1"/>
    <property type="molecule type" value="Genomic_DNA"/>
</dbReference>
<dbReference type="Proteomes" id="UP000245430">
    <property type="component" value="Unassembled WGS sequence"/>
</dbReference>
<dbReference type="AlphaFoldDB" id="A0A316DVL3"/>
<gene>
    <name evidence="1" type="ORF">LX78_00315</name>
</gene>
<protein>
    <submittedName>
        <fullName evidence="1">Uncharacterized protein</fullName>
    </submittedName>
</protein>
<sequence>MKIQNQVLSFIFISVIILSFTQCSSAQKLEEKASFELGQVMFQNWVAGVQGGGSGIHMLIHVVSNKNNVVFDSIYFRGYKAEIEIGKMGYVANIKTEINQREDIIMSNNGQDEFGNKPPLKDSNFPFNLAENECVISYIEKDITKYLKVNNLVEKPREEYPSAPPKQP</sequence>
<dbReference type="RefSeq" id="WP_109680879.1">
    <property type="nucleotide sequence ID" value="NZ_QGGP01000001.1"/>
</dbReference>
<name>A0A316DVL3_9FLAO</name>
<reference evidence="1 2" key="1">
    <citation type="submission" date="2018-05" db="EMBL/GenBank/DDBJ databases">
        <title>Genomic Encyclopedia of Archaeal and Bacterial Type Strains, Phase II (KMG-II): from individual species to whole genera.</title>
        <authorList>
            <person name="Goeker M."/>
        </authorList>
    </citation>
    <scope>NUCLEOTIDE SEQUENCE [LARGE SCALE GENOMIC DNA]</scope>
    <source>
        <strain evidence="1 2">DSM 22637</strain>
    </source>
</reference>
<keyword evidence="2" id="KW-1185">Reference proteome</keyword>
<organism evidence="1 2">
    <name type="scientific">Xanthomarina spongicola</name>
    <dbReference type="NCBI Taxonomy" id="570520"/>
    <lineage>
        <taxon>Bacteria</taxon>
        <taxon>Pseudomonadati</taxon>
        <taxon>Bacteroidota</taxon>
        <taxon>Flavobacteriia</taxon>
        <taxon>Flavobacteriales</taxon>
        <taxon>Flavobacteriaceae</taxon>
        <taxon>Xanthomarina</taxon>
    </lineage>
</organism>
<dbReference type="OrthoDB" id="1364277at2"/>
<evidence type="ECO:0000313" key="1">
    <source>
        <dbReference type="EMBL" id="PWK20613.1"/>
    </source>
</evidence>
<accession>A0A316DVL3</accession>
<comment type="caution">
    <text evidence="1">The sequence shown here is derived from an EMBL/GenBank/DDBJ whole genome shotgun (WGS) entry which is preliminary data.</text>
</comment>
<evidence type="ECO:0000313" key="2">
    <source>
        <dbReference type="Proteomes" id="UP000245430"/>
    </source>
</evidence>
<proteinExistence type="predicted"/>